<reference evidence="2 3" key="1">
    <citation type="submission" date="2017-09" db="EMBL/GenBank/DDBJ databases">
        <title>Sphingomonas ginsenosidimutans KACC 14949, whole genome shotgun sequence.</title>
        <authorList>
            <person name="Feng G."/>
            <person name="Zhu H."/>
        </authorList>
    </citation>
    <scope>NUCLEOTIDE SEQUENCE [LARGE SCALE GENOMIC DNA]</scope>
    <source>
        <strain evidence="2 3">KACC 14949</strain>
    </source>
</reference>
<accession>A0A2A4I4H9</accession>
<keyword evidence="3" id="KW-1185">Reference proteome</keyword>
<protein>
    <submittedName>
        <fullName evidence="2">Uncharacterized protein</fullName>
    </submittedName>
</protein>
<evidence type="ECO:0000256" key="1">
    <source>
        <dbReference type="SAM" id="SignalP"/>
    </source>
</evidence>
<sequence>MLVAMRTVPIRLLSLAVAVAGAASAAMAAGGPAVVRGSDQNYIPAGSAYSHYNGMWARHFDPSLRDTDDPRRAGGAGNRYWSRATFDPARFPSATRIDWIVPAIESWRRRGNPGVYGYLATSYGNYDSGQPDRRVAPVQVARLARFISVVRWTLLGGRPGDVTVLQEFYLTRTPSDAAAKALEIGILLHPGDTARDFHRKGRQLGGWTDGAGIEWAIARQGNYVMLMRADGKDLISGTIDYGSLLARLSRLRQVNGAEWINGMAIGVEPIRGNGSFRLDEWNVALR</sequence>
<dbReference type="RefSeq" id="WP_096610603.1">
    <property type="nucleotide sequence ID" value="NZ_NWVD01000001.1"/>
</dbReference>
<proteinExistence type="predicted"/>
<name>A0A2A4I4H9_9SPHN</name>
<evidence type="ECO:0000313" key="3">
    <source>
        <dbReference type="Proteomes" id="UP000218784"/>
    </source>
</evidence>
<comment type="caution">
    <text evidence="2">The sequence shown here is derived from an EMBL/GenBank/DDBJ whole genome shotgun (WGS) entry which is preliminary data.</text>
</comment>
<dbReference type="Proteomes" id="UP000218784">
    <property type="component" value="Unassembled WGS sequence"/>
</dbReference>
<evidence type="ECO:0000313" key="2">
    <source>
        <dbReference type="EMBL" id="PCG10817.1"/>
    </source>
</evidence>
<organism evidence="2 3">
    <name type="scientific">Sphingomonas ginsenosidimutans</name>
    <dbReference type="NCBI Taxonomy" id="862134"/>
    <lineage>
        <taxon>Bacteria</taxon>
        <taxon>Pseudomonadati</taxon>
        <taxon>Pseudomonadota</taxon>
        <taxon>Alphaproteobacteria</taxon>
        <taxon>Sphingomonadales</taxon>
        <taxon>Sphingomonadaceae</taxon>
        <taxon>Sphingomonas</taxon>
    </lineage>
</organism>
<dbReference type="Gene3D" id="2.60.120.180">
    <property type="match status" value="1"/>
</dbReference>
<feature type="chain" id="PRO_5012201418" evidence="1">
    <location>
        <begin position="29"/>
        <end position="286"/>
    </location>
</feature>
<dbReference type="AlphaFoldDB" id="A0A2A4I4H9"/>
<gene>
    <name evidence="2" type="ORF">COA17_05485</name>
</gene>
<dbReference type="GO" id="GO:0004553">
    <property type="term" value="F:hydrolase activity, hydrolyzing O-glycosyl compounds"/>
    <property type="evidence" value="ECO:0007669"/>
    <property type="project" value="InterPro"/>
</dbReference>
<dbReference type="EMBL" id="NWVD01000001">
    <property type="protein sequence ID" value="PCG10817.1"/>
    <property type="molecule type" value="Genomic_DNA"/>
</dbReference>
<feature type="signal peptide" evidence="1">
    <location>
        <begin position="1"/>
        <end position="28"/>
    </location>
</feature>
<dbReference type="InterPro" id="IPR013319">
    <property type="entry name" value="GH11/12"/>
</dbReference>
<keyword evidence="1" id="KW-0732">Signal</keyword>